<evidence type="ECO:0008006" key="4">
    <source>
        <dbReference type="Google" id="ProtNLM"/>
    </source>
</evidence>
<gene>
    <name evidence="2" type="ORF">C1I63_07635</name>
</gene>
<dbReference type="EMBL" id="PZPL01000001">
    <property type="protein sequence ID" value="PTL72729.1"/>
    <property type="molecule type" value="Genomic_DNA"/>
</dbReference>
<sequence>MTDRTRSLLAAASLLLPAIAVLVSRVVLDVPPVLASHWSSTGAADEVAPVGALLALALVLSGAPAVAGIVAALLGRGSRMLLSCLGLVAGLGASAWATSVGTTLAAGSAEGAQLGAWLLVLLGGLAYAVVPGALAPRSRSESSTRVERMALGDSESGAWSHTVTGRVFAVVGVVLALAAAVAVSTLLAEGSTGPAIAMAVVLGASAIVVLGFTRLRVTADRRGLRVVSRVLGIPLRRIPLETIASVGTAELRPAEWGGWGYRMMPGRSALILNAGPGLVVRTTREREFAISLRDPETPAALLEALRTR</sequence>
<comment type="caution">
    <text evidence="2">The sequence shown here is derived from an EMBL/GenBank/DDBJ whole genome shotgun (WGS) entry which is preliminary data.</text>
</comment>
<proteinExistence type="predicted"/>
<feature type="transmembrane region" description="Helical" evidence="1">
    <location>
        <begin position="167"/>
        <end position="188"/>
    </location>
</feature>
<evidence type="ECO:0000256" key="1">
    <source>
        <dbReference type="SAM" id="Phobius"/>
    </source>
</evidence>
<feature type="transmembrane region" description="Helical" evidence="1">
    <location>
        <begin position="52"/>
        <end position="74"/>
    </location>
</feature>
<feature type="transmembrane region" description="Helical" evidence="1">
    <location>
        <begin position="81"/>
        <end position="102"/>
    </location>
</feature>
<name>A0A2T4UT66_9MICO</name>
<dbReference type="AlphaFoldDB" id="A0A2T4UT66"/>
<dbReference type="Proteomes" id="UP000241085">
    <property type="component" value="Unassembled WGS sequence"/>
</dbReference>
<accession>A0A2T4UT66</accession>
<keyword evidence="1" id="KW-0812">Transmembrane</keyword>
<organism evidence="2 3">
    <name type="scientific">Rathayibacter caricis DSM 15933</name>
    <dbReference type="NCBI Taxonomy" id="1328867"/>
    <lineage>
        <taxon>Bacteria</taxon>
        <taxon>Bacillati</taxon>
        <taxon>Actinomycetota</taxon>
        <taxon>Actinomycetes</taxon>
        <taxon>Micrococcales</taxon>
        <taxon>Microbacteriaceae</taxon>
        <taxon>Rathayibacter</taxon>
    </lineage>
</organism>
<feature type="transmembrane region" description="Helical" evidence="1">
    <location>
        <begin position="194"/>
        <end position="215"/>
    </location>
</feature>
<dbReference type="RefSeq" id="WP_107574386.1">
    <property type="nucleotide sequence ID" value="NZ_PZPL01000001.1"/>
</dbReference>
<evidence type="ECO:0000313" key="2">
    <source>
        <dbReference type="EMBL" id="PTL72729.1"/>
    </source>
</evidence>
<reference evidence="2 3" key="1">
    <citation type="submission" date="2018-03" db="EMBL/GenBank/DDBJ databases">
        <title>Bacteriophage NCPPB3778 and a type I-E CRISPR drive the evolution of the US Biological Select Agent, Rathayibacter toxicus.</title>
        <authorList>
            <person name="Davis E.W.II."/>
            <person name="Tabima J.F."/>
            <person name="Weisberg A.J."/>
            <person name="Dantas Lopes L."/>
            <person name="Wiseman M.S."/>
            <person name="Wiseman M.S."/>
            <person name="Pupko T."/>
            <person name="Belcher M.S."/>
            <person name="Sechler A.J."/>
            <person name="Tancos M.A."/>
            <person name="Schroeder B.K."/>
            <person name="Murray T.D."/>
            <person name="Luster D.G."/>
            <person name="Schneider W.L."/>
            <person name="Rogers E."/>
            <person name="Andreote F.D."/>
            <person name="Grunwald N.J."/>
            <person name="Putnam M.L."/>
            <person name="Chang J.H."/>
        </authorList>
    </citation>
    <scope>NUCLEOTIDE SEQUENCE [LARGE SCALE GENOMIC DNA]</scope>
    <source>
        <strain evidence="2 3">DSM 15933</strain>
    </source>
</reference>
<keyword evidence="3" id="KW-1185">Reference proteome</keyword>
<feature type="transmembrane region" description="Helical" evidence="1">
    <location>
        <begin position="114"/>
        <end position="135"/>
    </location>
</feature>
<keyword evidence="1" id="KW-0472">Membrane</keyword>
<evidence type="ECO:0000313" key="3">
    <source>
        <dbReference type="Proteomes" id="UP000241085"/>
    </source>
</evidence>
<keyword evidence="1" id="KW-1133">Transmembrane helix</keyword>
<protein>
    <recommendedName>
        <fullName evidence="4">DUF1648 domain-containing protein</fullName>
    </recommendedName>
</protein>